<evidence type="ECO:0000256" key="1">
    <source>
        <dbReference type="SAM" id="MobiDB-lite"/>
    </source>
</evidence>
<dbReference type="InterPro" id="IPR001296">
    <property type="entry name" value="Glyco_trans_1"/>
</dbReference>
<dbReference type="InterPro" id="IPR028098">
    <property type="entry name" value="Glyco_trans_4-like_N"/>
</dbReference>
<protein>
    <submittedName>
        <fullName evidence="4">WcaI family glycosyltransferase</fullName>
    </submittedName>
</protein>
<dbReference type="SUPFAM" id="SSF53756">
    <property type="entry name" value="UDP-Glycosyltransferase/glycogen phosphorylase"/>
    <property type="match status" value="1"/>
</dbReference>
<keyword evidence="5" id="KW-1185">Reference proteome</keyword>
<dbReference type="Pfam" id="PF13579">
    <property type="entry name" value="Glyco_trans_4_4"/>
    <property type="match status" value="1"/>
</dbReference>
<dbReference type="CDD" id="cd03794">
    <property type="entry name" value="GT4_WbuB-like"/>
    <property type="match status" value="1"/>
</dbReference>
<dbReference type="PANTHER" id="PTHR12526:SF633">
    <property type="entry name" value="COLANIC ACID BIOSYNTHESIS GLYCOSYL TRANSFERASE WCAI-RELATED"/>
    <property type="match status" value="1"/>
</dbReference>
<evidence type="ECO:0000313" key="4">
    <source>
        <dbReference type="EMBL" id="MDS3859871.1"/>
    </source>
</evidence>
<organism evidence="4 5">
    <name type="scientific">Pseudocalidococcus azoricus BACA0444</name>
    <dbReference type="NCBI Taxonomy" id="2918990"/>
    <lineage>
        <taxon>Bacteria</taxon>
        <taxon>Bacillati</taxon>
        <taxon>Cyanobacteriota</taxon>
        <taxon>Cyanophyceae</taxon>
        <taxon>Acaryochloridales</taxon>
        <taxon>Thermosynechococcaceae</taxon>
        <taxon>Pseudocalidococcus</taxon>
        <taxon>Pseudocalidococcus azoricus</taxon>
    </lineage>
</organism>
<feature type="region of interest" description="Disordered" evidence="1">
    <location>
        <begin position="415"/>
        <end position="442"/>
    </location>
</feature>
<dbReference type="Gene3D" id="3.40.50.2000">
    <property type="entry name" value="Glycogen Phosphorylase B"/>
    <property type="match status" value="2"/>
</dbReference>
<dbReference type="NCBIfam" id="NF007640">
    <property type="entry name" value="PRK10307.1"/>
    <property type="match status" value="1"/>
</dbReference>
<accession>A0AAE4JVD5</accession>
<evidence type="ECO:0000259" key="2">
    <source>
        <dbReference type="Pfam" id="PF00534"/>
    </source>
</evidence>
<proteinExistence type="predicted"/>
<dbReference type="PANTHER" id="PTHR12526">
    <property type="entry name" value="GLYCOSYLTRANSFERASE"/>
    <property type="match status" value="1"/>
</dbReference>
<dbReference type="AlphaFoldDB" id="A0AAE4JVD5"/>
<reference evidence="5" key="1">
    <citation type="submission" date="2023-07" db="EMBL/GenBank/DDBJ databases">
        <authorList>
            <person name="Luz R."/>
            <person name="Cordeiro R."/>
            <person name="Fonseca A."/>
            <person name="Goncalves V."/>
        </authorList>
    </citation>
    <scope>NUCLEOTIDE SEQUENCE [LARGE SCALE GENOMIC DNA]</scope>
    <source>
        <strain evidence="5">BACA0444</strain>
    </source>
</reference>
<feature type="domain" description="Glycosyl transferase family 1" evidence="2">
    <location>
        <begin position="219"/>
        <end position="385"/>
    </location>
</feature>
<comment type="caution">
    <text evidence="4">The sequence shown here is derived from an EMBL/GenBank/DDBJ whole genome shotgun (WGS) entry which is preliminary data.</text>
</comment>
<feature type="domain" description="Glycosyltransferase subfamily 4-like N-terminal" evidence="3">
    <location>
        <begin position="15"/>
        <end position="203"/>
    </location>
</feature>
<dbReference type="Proteomes" id="UP001268256">
    <property type="component" value="Unassembled WGS sequence"/>
</dbReference>
<sequence>MKILIYGLNYAPEITGVGKYTSEMAEWFAQAGHHVKVVTAPPYYPKWRIFPPYKNRWTQEIIAGIRIYRSPLWVPAQPSALKRLIHLMSFAVSSFPLMAWQAFRFRPHIVCLLAPTIFCLPGAWVATRLTRGKLWLHIQDFELDAAQGLGLLASGGVLTKLTAWMERKLLQGADLITTISGQMYQRLVHKKVAGPNTWIFPNWVDTTLIYPLDAPSPLRQAWGIPEDTFVALYSGSLGEKQGLEIILEAAKLLIEQSKIQFIICGEGFPKQRLMQLAGEEGLDNILFQDLQPLEALNDLLNIANVHLLPQRADVADTVLPSKLKGMFASGRPVIATAHPGTQLETYVSNGGLVIAPENPTLLAQTLEQLFHHPEYCQELGQKARQFALQAWHQQTVLKDLETKLIKFSLPNHNLGNSTELVSAPPSPPSNHRPCVKQGDVNQ</sequence>
<dbReference type="EMBL" id="JAVMIP010000002">
    <property type="protein sequence ID" value="MDS3859871.1"/>
    <property type="molecule type" value="Genomic_DNA"/>
</dbReference>
<gene>
    <name evidence="4" type="ORF">RIF25_03520</name>
</gene>
<evidence type="ECO:0000313" key="5">
    <source>
        <dbReference type="Proteomes" id="UP001268256"/>
    </source>
</evidence>
<evidence type="ECO:0000259" key="3">
    <source>
        <dbReference type="Pfam" id="PF13579"/>
    </source>
</evidence>
<name>A0AAE4JVD5_9CYAN</name>
<dbReference type="GO" id="GO:0016757">
    <property type="term" value="F:glycosyltransferase activity"/>
    <property type="evidence" value="ECO:0007669"/>
    <property type="project" value="InterPro"/>
</dbReference>
<dbReference type="Pfam" id="PF00534">
    <property type="entry name" value="Glycos_transf_1"/>
    <property type="match status" value="1"/>
</dbReference>
<dbReference type="RefSeq" id="WP_322877172.1">
    <property type="nucleotide sequence ID" value="NZ_JAVMIP010000002.1"/>
</dbReference>